<dbReference type="SUPFAM" id="SSF48726">
    <property type="entry name" value="Immunoglobulin"/>
    <property type="match status" value="1"/>
</dbReference>
<organism evidence="12 13">
    <name type="scientific">Oreochromis aureus</name>
    <name type="common">Israeli tilapia</name>
    <name type="synonym">Chromis aureus</name>
    <dbReference type="NCBI Taxonomy" id="47969"/>
    <lineage>
        <taxon>Eukaryota</taxon>
        <taxon>Metazoa</taxon>
        <taxon>Chordata</taxon>
        <taxon>Craniata</taxon>
        <taxon>Vertebrata</taxon>
        <taxon>Euteleostomi</taxon>
        <taxon>Actinopterygii</taxon>
        <taxon>Neopterygii</taxon>
        <taxon>Teleostei</taxon>
        <taxon>Neoteleostei</taxon>
        <taxon>Acanthomorphata</taxon>
        <taxon>Ovalentaria</taxon>
        <taxon>Cichlomorphae</taxon>
        <taxon>Cichliformes</taxon>
        <taxon>Cichlidae</taxon>
        <taxon>African cichlids</taxon>
        <taxon>Pseudocrenilabrinae</taxon>
        <taxon>Oreochromini</taxon>
        <taxon>Oreochromis</taxon>
    </lineage>
</organism>
<evidence type="ECO:0000313" key="13">
    <source>
        <dbReference type="Proteomes" id="UP000472276"/>
    </source>
</evidence>
<evidence type="ECO:0000259" key="11">
    <source>
        <dbReference type="PROSITE" id="PS50835"/>
    </source>
</evidence>
<dbReference type="PROSITE" id="PS50835">
    <property type="entry name" value="IG_LIKE"/>
    <property type="match status" value="1"/>
</dbReference>
<evidence type="ECO:0000256" key="8">
    <source>
        <dbReference type="ARBA" id="ARBA00023170"/>
    </source>
</evidence>
<dbReference type="Pfam" id="PF07686">
    <property type="entry name" value="V-set"/>
    <property type="match status" value="1"/>
</dbReference>
<dbReference type="AlphaFoldDB" id="A0AAZ1XIF1"/>
<evidence type="ECO:0000313" key="12">
    <source>
        <dbReference type="Ensembl" id="ENSOABP00000067370.1"/>
    </source>
</evidence>
<comment type="subcellular location">
    <subcellularLocation>
        <location evidence="1">Cell membrane</location>
        <topology evidence="1">Single-pass type I membrane protein</topology>
    </subcellularLocation>
</comment>
<dbReference type="InterPro" id="IPR007110">
    <property type="entry name" value="Ig-like_dom"/>
</dbReference>
<proteinExistence type="predicted"/>
<evidence type="ECO:0000256" key="7">
    <source>
        <dbReference type="ARBA" id="ARBA00023157"/>
    </source>
</evidence>
<dbReference type="FunFam" id="2.60.40.10:FF:000142">
    <property type="entry name" value="V-set domain-containing T-cell activation inhibitor 1"/>
    <property type="match status" value="1"/>
</dbReference>
<dbReference type="InterPro" id="IPR051713">
    <property type="entry name" value="T-cell_Activation_Regulation"/>
</dbReference>
<keyword evidence="9" id="KW-0325">Glycoprotein</keyword>
<keyword evidence="10" id="KW-0393">Immunoglobulin domain</keyword>
<evidence type="ECO:0000256" key="2">
    <source>
        <dbReference type="ARBA" id="ARBA00022475"/>
    </source>
</evidence>
<evidence type="ECO:0000256" key="1">
    <source>
        <dbReference type="ARBA" id="ARBA00004251"/>
    </source>
</evidence>
<dbReference type="GO" id="GO:0007166">
    <property type="term" value="P:cell surface receptor signaling pathway"/>
    <property type="evidence" value="ECO:0007669"/>
    <property type="project" value="TreeGrafter"/>
</dbReference>
<dbReference type="Gene3D" id="2.60.40.10">
    <property type="entry name" value="Immunoglobulins"/>
    <property type="match status" value="1"/>
</dbReference>
<keyword evidence="6" id="KW-0472">Membrane</keyword>
<keyword evidence="4" id="KW-0732">Signal</keyword>
<dbReference type="InterPro" id="IPR036179">
    <property type="entry name" value="Ig-like_dom_sf"/>
</dbReference>
<feature type="domain" description="Ig-like" evidence="11">
    <location>
        <begin position="17"/>
        <end position="110"/>
    </location>
</feature>
<evidence type="ECO:0000256" key="4">
    <source>
        <dbReference type="ARBA" id="ARBA00022729"/>
    </source>
</evidence>
<evidence type="ECO:0000256" key="3">
    <source>
        <dbReference type="ARBA" id="ARBA00022692"/>
    </source>
</evidence>
<dbReference type="InterPro" id="IPR013783">
    <property type="entry name" value="Ig-like_fold"/>
</dbReference>
<dbReference type="Proteomes" id="UP000472276">
    <property type="component" value="Unassembled WGS sequence"/>
</dbReference>
<dbReference type="PANTHER" id="PTHR25466:SF9">
    <property type="entry name" value="FIBRONECTIN TYPE-III DOMAIN-CONTAINING PROTEIN"/>
    <property type="match status" value="1"/>
</dbReference>
<dbReference type="SMART" id="SM00406">
    <property type="entry name" value="IGv"/>
    <property type="match status" value="1"/>
</dbReference>
<dbReference type="SMART" id="SM00408">
    <property type="entry name" value="IGc2"/>
    <property type="match status" value="1"/>
</dbReference>
<name>A0AAZ1XIF1_OREAU</name>
<dbReference type="InterPro" id="IPR013106">
    <property type="entry name" value="Ig_V-set"/>
</dbReference>
<keyword evidence="3" id="KW-0812">Transmembrane</keyword>
<dbReference type="GO" id="GO:0071222">
    <property type="term" value="P:cellular response to lipopolysaccharide"/>
    <property type="evidence" value="ECO:0007669"/>
    <property type="project" value="TreeGrafter"/>
</dbReference>
<dbReference type="InterPro" id="IPR003599">
    <property type="entry name" value="Ig_sub"/>
</dbReference>
<reference evidence="12" key="2">
    <citation type="submission" date="2025-08" db="UniProtKB">
        <authorList>
            <consortium name="Ensembl"/>
        </authorList>
    </citation>
    <scope>IDENTIFICATION</scope>
</reference>
<evidence type="ECO:0000256" key="5">
    <source>
        <dbReference type="ARBA" id="ARBA00022989"/>
    </source>
</evidence>
<protein>
    <recommendedName>
        <fullName evidence="11">Ig-like domain-containing protein</fullName>
    </recommendedName>
</protein>
<dbReference type="GO" id="GO:0042102">
    <property type="term" value="P:positive regulation of T cell proliferation"/>
    <property type="evidence" value="ECO:0007669"/>
    <property type="project" value="TreeGrafter"/>
</dbReference>
<evidence type="ECO:0000256" key="9">
    <source>
        <dbReference type="ARBA" id="ARBA00023180"/>
    </source>
</evidence>
<reference evidence="13" key="1">
    <citation type="submission" date="2020-03" db="EMBL/GenBank/DDBJ databases">
        <title>Evolution of repeat sequences and sex chromosomes of tilapia species revealed by chromosome-level genomes.</title>
        <authorList>
            <person name="Xu L."/>
            <person name="Tao W."/>
            <person name="Wang D."/>
            <person name="Zhou Q."/>
        </authorList>
    </citation>
    <scope>NUCLEOTIDE SEQUENCE [LARGE SCALE GENOMIC DNA]</scope>
    <source>
        <strain evidence="13">Israel</strain>
    </source>
</reference>
<keyword evidence="2" id="KW-1003">Cell membrane</keyword>
<keyword evidence="7" id="KW-1015">Disulfide bond</keyword>
<dbReference type="Ensembl" id="ENSOABT00000078140.1">
    <property type="protein sequence ID" value="ENSOABP00000067370.1"/>
    <property type="gene ID" value="ENSOABG00000032941.1"/>
</dbReference>
<dbReference type="GO" id="GO:0009897">
    <property type="term" value="C:external side of plasma membrane"/>
    <property type="evidence" value="ECO:0007669"/>
    <property type="project" value="TreeGrafter"/>
</dbReference>
<evidence type="ECO:0000256" key="6">
    <source>
        <dbReference type="ARBA" id="ARBA00023136"/>
    </source>
</evidence>
<sequence length="152" mass="17315">HRLPSPLPVGHLFLLLPQQSSQKNITADTGDNVILPCRLTNKITAVEWSRADLGDEIVFLYQDGQFVPQNQHPSFKNRVALRDRQMKDGDASLILKNVTTADSGTYKCRVKIPERNLWKYINLTASWLLKLLPERRTWKLLVIINLSVSPGE</sequence>
<dbReference type="SMART" id="SM00409">
    <property type="entry name" value="IG"/>
    <property type="match status" value="1"/>
</dbReference>
<evidence type="ECO:0000256" key="10">
    <source>
        <dbReference type="ARBA" id="ARBA00023319"/>
    </source>
</evidence>
<dbReference type="PANTHER" id="PTHR25466">
    <property type="entry name" value="T-LYMPHOCYTE ACTIVATION ANTIGEN"/>
    <property type="match status" value="1"/>
</dbReference>
<keyword evidence="8" id="KW-0675">Receptor</keyword>
<dbReference type="GO" id="GO:0006955">
    <property type="term" value="P:immune response"/>
    <property type="evidence" value="ECO:0007669"/>
    <property type="project" value="TreeGrafter"/>
</dbReference>
<dbReference type="GO" id="GO:0042130">
    <property type="term" value="P:negative regulation of T cell proliferation"/>
    <property type="evidence" value="ECO:0007669"/>
    <property type="project" value="TreeGrafter"/>
</dbReference>
<dbReference type="InterPro" id="IPR003598">
    <property type="entry name" value="Ig_sub2"/>
</dbReference>
<reference evidence="12" key="3">
    <citation type="submission" date="2025-09" db="UniProtKB">
        <authorList>
            <consortium name="Ensembl"/>
        </authorList>
    </citation>
    <scope>IDENTIFICATION</scope>
</reference>
<accession>A0AAZ1XIF1</accession>
<keyword evidence="5" id="KW-1133">Transmembrane helix</keyword>
<dbReference type="GO" id="GO:0031295">
    <property type="term" value="P:T cell costimulation"/>
    <property type="evidence" value="ECO:0007669"/>
    <property type="project" value="TreeGrafter"/>
</dbReference>
<keyword evidence="13" id="KW-1185">Reference proteome</keyword>